<dbReference type="Proteomes" id="UP000237105">
    <property type="component" value="Unassembled WGS sequence"/>
</dbReference>
<keyword evidence="1" id="KW-0611">Plant defense</keyword>
<name>A0A2P5BA45_PARAD</name>
<dbReference type="OrthoDB" id="1928346at2759"/>
<accession>A0A2P5BA45</accession>
<dbReference type="InterPro" id="IPR032675">
    <property type="entry name" value="LRR_dom_sf"/>
</dbReference>
<sequence length="128" mass="14893">SSDVDPPESLPKWMKCLTYSLKELEIRENHELRYLSPGIQYLTSLQQLRIVTCGELIETSDWICNLSSLKQLLLWHCPNLKSLPGSISSLTSLRFLWIYNCPTLLERCQRANGEDWPKIQHIPIVQLR</sequence>
<dbReference type="GO" id="GO:0006952">
    <property type="term" value="P:defense response"/>
    <property type="evidence" value="ECO:0007669"/>
    <property type="project" value="UniProtKB-KW"/>
</dbReference>
<organism evidence="2 3">
    <name type="scientific">Parasponia andersonii</name>
    <name type="common">Sponia andersonii</name>
    <dbReference type="NCBI Taxonomy" id="3476"/>
    <lineage>
        <taxon>Eukaryota</taxon>
        <taxon>Viridiplantae</taxon>
        <taxon>Streptophyta</taxon>
        <taxon>Embryophyta</taxon>
        <taxon>Tracheophyta</taxon>
        <taxon>Spermatophyta</taxon>
        <taxon>Magnoliopsida</taxon>
        <taxon>eudicotyledons</taxon>
        <taxon>Gunneridae</taxon>
        <taxon>Pentapetalae</taxon>
        <taxon>rosids</taxon>
        <taxon>fabids</taxon>
        <taxon>Rosales</taxon>
        <taxon>Cannabaceae</taxon>
        <taxon>Parasponia</taxon>
    </lineage>
</organism>
<comment type="caution">
    <text evidence="2">The sequence shown here is derived from an EMBL/GenBank/DDBJ whole genome shotgun (WGS) entry which is preliminary data.</text>
</comment>
<gene>
    <name evidence="2" type="ORF">PanWU01x14_257740</name>
</gene>
<feature type="non-terminal residue" evidence="2">
    <location>
        <position position="1"/>
    </location>
</feature>
<dbReference type="Gene3D" id="3.80.10.10">
    <property type="entry name" value="Ribonuclease Inhibitor"/>
    <property type="match status" value="1"/>
</dbReference>
<dbReference type="EMBL" id="JXTB01000326">
    <property type="protein sequence ID" value="PON45663.1"/>
    <property type="molecule type" value="Genomic_DNA"/>
</dbReference>
<proteinExistence type="predicted"/>
<dbReference type="SUPFAM" id="SSF52047">
    <property type="entry name" value="RNI-like"/>
    <property type="match status" value="1"/>
</dbReference>
<reference evidence="3" key="1">
    <citation type="submission" date="2016-06" db="EMBL/GenBank/DDBJ databases">
        <title>Parallel loss of symbiosis genes in relatives of nitrogen-fixing non-legume Parasponia.</title>
        <authorList>
            <person name="Van Velzen R."/>
            <person name="Holmer R."/>
            <person name="Bu F."/>
            <person name="Rutten L."/>
            <person name="Van Zeijl A."/>
            <person name="Liu W."/>
            <person name="Santuari L."/>
            <person name="Cao Q."/>
            <person name="Sharma T."/>
            <person name="Shen D."/>
            <person name="Roswanjaya Y."/>
            <person name="Wardhani T."/>
            <person name="Kalhor M.S."/>
            <person name="Jansen J."/>
            <person name="Van den Hoogen J."/>
            <person name="Gungor B."/>
            <person name="Hartog M."/>
            <person name="Hontelez J."/>
            <person name="Verver J."/>
            <person name="Yang W.-C."/>
            <person name="Schijlen E."/>
            <person name="Repin R."/>
            <person name="Schilthuizen M."/>
            <person name="Schranz E."/>
            <person name="Heidstra R."/>
            <person name="Miyata K."/>
            <person name="Fedorova E."/>
            <person name="Kohlen W."/>
            <person name="Bisseling T."/>
            <person name="Smit S."/>
            <person name="Geurts R."/>
        </authorList>
    </citation>
    <scope>NUCLEOTIDE SEQUENCE [LARGE SCALE GENOMIC DNA]</scope>
    <source>
        <strain evidence="3">cv. WU1-14</strain>
    </source>
</reference>
<dbReference type="PANTHER" id="PTHR36766">
    <property type="entry name" value="PLANT BROAD-SPECTRUM MILDEW RESISTANCE PROTEIN RPW8"/>
    <property type="match status" value="1"/>
</dbReference>
<keyword evidence="3" id="KW-1185">Reference proteome</keyword>
<dbReference type="PANTHER" id="PTHR36766:SF38">
    <property type="entry name" value="DISEASE RESISTANCE PROTEIN RGA3"/>
    <property type="match status" value="1"/>
</dbReference>
<evidence type="ECO:0000313" key="3">
    <source>
        <dbReference type="Proteomes" id="UP000237105"/>
    </source>
</evidence>
<evidence type="ECO:0000256" key="1">
    <source>
        <dbReference type="ARBA" id="ARBA00022821"/>
    </source>
</evidence>
<evidence type="ECO:0000313" key="2">
    <source>
        <dbReference type="EMBL" id="PON45663.1"/>
    </source>
</evidence>
<dbReference type="AlphaFoldDB" id="A0A2P5BA45"/>
<protein>
    <submittedName>
        <fullName evidence="2">LRR domain containing protein</fullName>
    </submittedName>
</protein>